<evidence type="ECO:0000256" key="3">
    <source>
        <dbReference type="ARBA" id="ARBA00029325"/>
    </source>
</evidence>
<dbReference type="GO" id="GO:0003973">
    <property type="term" value="F:(S)-2-hydroxy-acid oxidase activity"/>
    <property type="evidence" value="ECO:0007669"/>
    <property type="project" value="UniProtKB-EC"/>
</dbReference>
<dbReference type="GO" id="GO:0005777">
    <property type="term" value="C:peroxisome"/>
    <property type="evidence" value="ECO:0007669"/>
    <property type="project" value="UniProtKB-ARBA"/>
</dbReference>
<dbReference type="AlphaFoldDB" id="A0A8J2Q6E6"/>
<sequence length="197" mass="21943">QTWPPGGTKEEGRGSRKGLGFLLEVSPYWLYVSVSHFRFIPLYFYLAVIDGSRHKGARNLRVVQGPDGQWIQQDNGDYMDNVMQVARSVGAENKTANQKRRRFNGSQGGLPGLPTLDFVISEQESSLIDLNNTLDQNMTWEDLAWLRRITKLPIILKGIMSPEDAKIAVECGIDAVFVSNHGGRQLDSVLATIDALP</sequence>
<accession>A0A8J2Q6E6</accession>
<protein>
    <recommendedName>
        <fullName evidence="6">FMN hydroxy acid dehydrogenase domain-containing protein</fullName>
    </recommendedName>
</protein>
<dbReference type="PANTHER" id="PTHR10578:SF149">
    <property type="entry name" value="2-HYDROXYACID OXIDASE 2"/>
    <property type="match status" value="1"/>
</dbReference>
<dbReference type="PROSITE" id="PS00557">
    <property type="entry name" value="FMN_HYDROXY_ACID_DH_1"/>
    <property type="match status" value="1"/>
</dbReference>
<dbReference type="Pfam" id="PF01070">
    <property type="entry name" value="FMN_dh"/>
    <property type="match status" value="1"/>
</dbReference>
<keyword evidence="8" id="KW-1185">Reference proteome</keyword>
<feature type="non-terminal residue" evidence="7">
    <location>
        <position position="1"/>
    </location>
</feature>
<keyword evidence="5" id="KW-0472">Membrane</keyword>
<comment type="catalytic activity">
    <reaction evidence="4">
        <text>2-hydroxyoctanoate + O2 = 2-oxooctanoate + H2O2</text>
        <dbReference type="Rhea" id="RHEA:67940"/>
        <dbReference type="ChEBI" id="CHEBI:15379"/>
        <dbReference type="ChEBI" id="CHEBI:16240"/>
        <dbReference type="ChEBI" id="CHEBI:133514"/>
        <dbReference type="ChEBI" id="CHEBI:176689"/>
    </reaction>
    <physiologicalReaction direction="left-to-right" evidence="4">
        <dbReference type="Rhea" id="RHEA:67941"/>
    </physiologicalReaction>
</comment>
<evidence type="ECO:0000256" key="5">
    <source>
        <dbReference type="SAM" id="Phobius"/>
    </source>
</evidence>
<dbReference type="InterPro" id="IPR008259">
    <property type="entry name" value="FMN_hydac_DH_AS"/>
</dbReference>
<dbReference type="EMBL" id="CAJVCH010571046">
    <property type="protein sequence ID" value="CAG7836476.1"/>
    <property type="molecule type" value="Genomic_DNA"/>
</dbReference>
<dbReference type="Proteomes" id="UP000708208">
    <property type="component" value="Unassembled WGS sequence"/>
</dbReference>
<evidence type="ECO:0000256" key="2">
    <source>
        <dbReference type="ARBA" id="ARBA00023002"/>
    </source>
</evidence>
<name>A0A8J2Q6E6_9HEXA</name>
<dbReference type="InterPro" id="IPR037396">
    <property type="entry name" value="FMN_HAD"/>
</dbReference>
<dbReference type="PANTHER" id="PTHR10578">
    <property type="entry name" value="S -2-HYDROXY-ACID OXIDASE-RELATED"/>
    <property type="match status" value="1"/>
</dbReference>
<evidence type="ECO:0000313" key="7">
    <source>
        <dbReference type="EMBL" id="CAG7836476.1"/>
    </source>
</evidence>
<dbReference type="InterPro" id="IPR000262">
    <property type="entry name" value="FMN-dep_DH"/>
</dbReference>
<comment type="caution">
    <text evidence="7">The sequence shown here is derived from an EMBL/GenBank/DDBJ whole genome shotgun (WGS) entry which is preliminary data.</text>
</comment>
<comment type="cofactor">
    <cofactor evidence="1">
        <name>FMN</name>
        <dbReference type="ChEBI" id="CHEBI:58210"/>
    </cofactor>
</comment>
<evidence type="ECO:0000256" key="4">
    <source>
        <dbReference type="ARBA" id="ARBA00029327"/>
    </source>
</evidence>
<comment type="catalytic activity">
    <reaction evidence="3">
        <text>a (2S)-2-hydroxycarboxylate + O2 = a 2-oxocarboxylate + H2O2</text>
        <dbReference type="Rhea" id="RHEA:16789"/>
        <dbReference type="ChEBI" id="CHEBI:15379"/>
        <dbReference type="ChEBI" id="CHEBI:16240"/>
        <dbReference type="ChEBI" id="CHEBI:35179"/>
        <dbReference type="ChEBI" id="CHEBI:58123"/>
        <dbReference type="EC" id="1.1.3.15"/>
    </reaction>
    <physiologicalReaction direction="left-to-right" evidence="3">
        <dbReference type="Rhea" id="RHEA:16790"/>
    </physiologicalReaction>
</comment>
<keyword evidence="5" id="KW-0812">Transmembrane</keyword>
<proteinExistence type="predicted"/>
<keyword evidence="2" id="KW-0560">Oxidoreductase</keyword>
<reference evidence="7" key="1">
    <citation type="submission" date="2021-06" db="EMBL/GenBank/DDBJ databases">
        <authorList>
            <person name="Hodson N. C."/>
            <person name="Mongue J. A."/>
            <person name="Jaron S. K."/>
        </authorList>
    </citation>
    <scope>NUCLEOTIDE SEQUENCE</scope>
</reference>
<gene>
    <name evidence="7" type="ORF">AFUS01_LOCUS45716</name>
</gene>
<evidence type="ECO:0000313" key="8">
    <source>
        <dbReference type="Proteomes" id="UP000708208"/>
    </source>
</evidence>
<evidence type="ECO:0000256" key="1">
    <source>
        <dbReference type="ARBA" id="ARBA00001917"/>
    </source>
</evidence>
<feature type="transmembrane region" description="Helical" evidence="5">
    <location>
        <begin position="28"/>
        <end position="48"/>
    </location>
</feature>
<feature type="domain" description="FMN hydroxy acid dehydrogenase" evidence="6">
    <location>
        <begin position="1"/>
        <end position="197"/>
    </location>
</feature>
<dbReference type="PROSITE" id="PS51349">
    <property type="entry name" value="FMN_HYDROXY_ACID_DH_2"/>
    <property type="match status" value="1"/>
</dbReference>
<keyword evidence="5" id="KW-1133">Transmembrane helix</keyword>
<organism evidence="7 8">
    <name type="scientific">Allacma fusca</name>
    <dbReference type="NCBI Taxonomy" id="39272"/>
    <lineage>
        <taxon>Eukaryota</taxon>
        <taxon>Metazoa</taxon>
        <taxon>Ecdysozoa</taxon>
        <taxon>Arthropoda</taxon>
        <taxon>Hexapoda</taxon>
        <taxon>Collembola</taxon>
        <taxon>Symphypleona</taxon>
        <taxon>Sminthuridae</taxon>
        <taxon>Allacma</taxon>
    </lineage>
</organism>
<evidence type="ECO:0000259" key="6">
    <source>
        <dbReference type="PROSITE" id="PS51349"/>
    </source>
</evidence>
<dbReference type="OrthoDB" id="25826at2759"/>